<accession>A0A4Z2J203</accession>
<organism evidence="2 3">
    <name type="scientific">Liparis tanakae</name>
    <name type="common">Tanaka's snailfish</name>
    <dbReference type="NCBI Taxonomy" id="230148"/>
    <lineage>
        <taxon>Eukaryota</taxon>
        <taxon>Metazoa</taxon>
        <taxon>Chordata</taxon>
        <taxon>Craniata</taxon>
        <taxon>Vertebrata</taxon>
        <taxon>Euteleostomi</taxon>
        <taxon>Actinopterygii</taxon>
        <taxon>Neopterygii</taxon>
        <taxon>Teleostei</taxon>
        <taxon>Neoteleostei</taxon>
        <taxon>Acanthomorphata</taxon>
        <taxon>Eupercaria</taxon>
        <taxon>Perciformes</taxon>
        <taxon>Cottioidei</taxon>
        <taxon>Cottales</taxon>
        <taxon>Liparidae</taxon>
        <taxon>Liparis</taxon>
    </lineage>
</organism>
<keyword evidence="3" id="KW-1185">Reference proteome</keyword>
<dbReference type="Proteomes" id="UP000314294">
    <property type="component" value="Unassembled WGS sequence"/>
</dbReference>
<keyword evidence="1" id="KW-0472">Membrane</keyword>
<evidence type="ECO:0000313" key="3">
    <source>
        <dbReference type="Proteomes" id="UP000314294"/>
    </source>
</evidence>
<feature type="transmembrane region" description="Helical" evidence="1">
    <location>
        <begin position="76"/>
        <end position="97"/>
    </location>
</feature>
<evidence type="ECO:0000313" key="2">
    <source>
        <dbReference type="EMBL" id="TNN83493.1"/>
    </source>
</evidence>
<evidence type="ECO:0000256" key="1">
    <source>
        <dbReference type="SAM" id="Phobius"/>
    </source>
</evidence>
<keyword evidence="1" id="KW-1133">Transmembrane helix</keyword>
<dbReference type="EMBL" id="SRLO01000033">
    <property type="protein sequence ID" value="TNN83493.1"/>
    <property type="molecule type" value="Genomic_DNA"/>
</dbReference>
<gene>
    <name evidence="2" type="ORF">EYF80_006474</name>
</gene>
<proteinExistence type="predicted"/>
<protein>
    <submittedName>
        <fullName evidence="2">Uncharacterized protein</fullName>
    </submittedName>
</protein>
<sequence>MAVNTFKVQRNGARSVLEVAAESMDGVPGRLPVLELPAEPRPPRLGGAAVTVVAAHLQVVLQVVNAQIAPSATPLFFLLPGLLILIIIIIVTATLLLPETSLQHDAELSVPVHPHLPHSSSASSAVRVRCLACGVKLYQPLTGKASKAPSGHWVKM</sequence>
<comment type="caution">
    <text evidence="2">The sequence shown here is derived from an EMBL/GenBank/DDBJ whole genome shotgun (WGS) entry which is preliminary data.</text>
</comment>
<dbReference type="AlphaFoldDB" id="A0A4Z2J203"/>
<name>A0A4Z2J203_9TELE</name>
<keyword evidence="1" id="KW-0812">Transmembrane</keyword>
<reference evidence="2 3" key="1">
    <citation type="submission" date="2019-03" db="EMBL/GenBank/DDBJ databases">
        <title>First draft genome of Liparis tanakae, snailfish: a comprehensive survey of snailfish specific genes.</title>
        <authorList>
            <person name="Kim W."/>
            <person name="Song I."/>
            <person name="Jeong J.-H."/>
            <person name="Kim D."/>
            <person name="Kim S."/>
            <person name="Ryu S."/>
            <person name="Song J.Y."/>
            <person name="Lee S.K."/>
        </authorList>
    </citation>
    <scope>NUCLEOTIDE SEQUENCE [LARGE SCALE GENOMIC DNA]</scope>
    <source>
        <tissue evidence="2">Muscle</tissue>
    </source>
</reference>